<evidence type="ECO:0000313" key="2">
    <source>
        <dbReference type="EMBL" id="KAJ1203193.1"/>
    </source>
</evidence>
<name>A0AAV7VNF1_PLEWA</name>
<keyword evidence="3" id="KW-1185">Reference proteome</keyword>
<feature type="region of interest" description="Disordered" evidence="1">
    <location>
        <begin position="1"/>
        <end position="42"/>
    </location>
</feature>
<feature type="compositionally biased region" description="Polar residues" evidence="1">
    <location>
        <begin position="29"/>
        <end position="42"/>
    </location>
</feature>
<dbReference type="Proteomes" id="UP001066276">
    <property type="component" value="Chromosome 2_1"/>
</dbReference>
<accession>A0AAV7VNF1</accession>
<dbReference type="EMBL" id="JANPWB010000003">
    <property type="protein sequence ID" value="KAJ1203193.1"/>
    <property type="molecule type" value="Genomic_DNA"/>
</dbReference>
<gene>
    <name evidence="2" type="ORF">NDU88_006986</name>
</gene>
<reference evidence="2" key="1">
    <citation type="journal article" date="2022" name="bioRxiv">
        <title>Sequencing and chromosome-scale assembly of the giantPleurodeles waltlgenome.</title>
        <authorList>
            <person name="Brown T."/>
            <person name="Elewa A."/>
            <person name="Iarovenko S."/>
            <person name="Subramanian E."/>
            <person name="Araus A.J."/>
            <person name="Petzold A."/>
            <person name="Susuki M."/>
            <person name="Suzuki K.-i.T."/>
            <person name="Hayashi T."/>
            <person name="Toyoda A."/>
            <person name="Oliveira C."/>
            <person name="Osipova E."/>
            <person name="Leigh N.D."/>
            <person name="Simon A."/>
            <person name="Yun M.H."/>
        </authorList>
    </citation>
    <scope>NUCLEOTIDE SEQUENCE</scope>
    <source>
        <strain evidence="2">20211129_DDA</strain>
        <tissue evidence="2">Liver</tissue>
    </source>
</reference>
<sequence length="164" mass="18264">MGRNNTARTPSCLLDSGVPVTQAEGRNGSGSRNCVPSTNSPSPADKLDLILQEIREFQAAIEHCVDTIAADLGILKDDHKKSADKVTYPTRLDRILCPTQMAGRFTDSLCLAKTFLDHNPLELTIQWGRVPVPVPTWHMQPTHLEVVAFRDRLHTAIEEYFTKN</sequence>
<proteinExistence type="predicted"/>
<evidence type="ECO:0000256" key="1">
    <source>
        <dbReference type="SAM" id="MobiDB-lite"/>
    </source>
</evidence>
<dbReference type="AlphaFoldDB" id="A0AAV7VNF1"/>
<evidence type="ECO:0000313" key="3">
    <source>
        <dbReference type="Proteomes" id="UP001066276"/>
    </source>
</evidence>
<organism evidence="2 3">
    <name type="scientific">Pleurodeles waltl</name>
    <name type="common">Iberian ribbed newt</name>
    <dbReference type="NCBI Taxonomy" id="8319"/>
    <lineage>
        <taxon>Eukaryota</taxon>
        <taxon>Metazoa</taxon>
        <taxon>Chordata</taxon>
        <taxon>Craniata</taxon>
        <taxon>Vertebrata</taxon>
        <taxon>Euteleostomi</taxon>
        <taxon>Amphibia</taxon>
        <taxon>Batrachia</taxon>
        <taxon>Caudata</taxon>
        <taxon>Salamandroidea</taxon>
        <taxon>Salamandridae</taxon>
        <taxon>Pleurodelinae</taxon>
        <taxon>Pleurodeles</taxon>
    </lineage>
</organism>
<protein>
    <submittedName>
        <fullName evidence="2">Uncharacterized protein</fullName>
    </submittedName>
</protein>
<comment type="caution">
    <text evidence="2">The sequence shown here is derived from an EMBL/GenBank/DDBJ whole genome shotgun (WGS) entry which is preliminary data.</text>
</comment>